<keyword evidence="3" id="KW-1185">Reference proteome</keyword>
<reference evidence="2 3" key="1">
    <citation type="submission" date="2020-01" db="EMBL/GenBank/DDBJ databases">
        <title>Draft Genome Sequence of Vibrio sp. strain OCN044, Isolated from a Healthy Coral at Palmyra Atoll.</title>
        <authorList>
            <person name="Videau P."/>
            <person name="Loughran R."/>
            <person name="Esquivel A."/>
            <person name="Deadmond M."/>
            <person name="Paddock B.E."/>
            <person name="Saw J.H."/>
            <person name="Ushijima B."/>
        </authorList>
    </citation>
    <scope>NUCLEOTIDE SEQUENCE [LARGE SCALE GENOMIC DNA]</scope>
    <source>
        <strain evidence="2 3">OCN044</strain>
    </source>
</reference>
<proteinExistence type="predicted"/>
<dbReference type="PANTHER" id="PTHR36174:SF1">
    <property type="entry name" value="LIPID II:GLYCINE GLYCYLTRANSFERASE"/>
    <property type="match status" value="1"/>
</dbReference>
<evidence type="ECO:0000313" key="2">
    <source>
        <dbReference type="EMBL" id="MYM60750.1"/>
    </source>
</evidence>
<dbReference type="SUPFAM" id="SSF55729">
    <property type="entry name" value="Acyl-CoA N-acyltransferases (Nat)"/>
    <property type="match status" value="1"/>
</dbReference>
<accession>A0A6L8M0Z3</accession>
<name>A0A6L8M0Z3_9VIBR</name>
<dbReference type="AlphaFoldDB" id="A0A6L8M0Z3"/>
<dbReference type="Proteomes" id="UP000478571">
    <property type="component" value="Unassembled WGS sequence"/>
</dbReference>
<dbReference type="Gene3D" id="3.40.630.30">
    <property type="match status" value="1"/>
</dbReference>
<dbReference type="GO" id="GO:0016747">
    <property type="term" value="F:acyltransferase activity, transferring groups other than amino-acyl groups"/>
    <property type="evidence" value="ECO:0007669"/>
    <property type="project" value="InterPro"/>
</dbReference>
<organism evidence="2 3">
    <name type="scientific">Vibrio tetraodonis subsp. pristinus</name>
    <dbReference type="NCBI Taxonomy" id="2695891"/>
    <lineage>
        <taxon>Bacteria</taxon>
        <taxon>Pseudomonadati</taxon>
        <taxon>Pseudomonadota</taxon>
        <taxon>Gammaproteobacteria</taxon>
        <taxon>Vibrionales</taxon>
        <taxon>Vibrionaceae</taxon>
        <taxon>Vibrio</taxon>
    </lineage>
</organism>
<dbReference type="EMBL" id="WWEU01000006">
    <property type="protein sequence ID" value="MYM60750.1"/>
    <property type="molecule type" value="Genomic_DNA"/>
</dbReference>
<feature type="domain" description="N-acetyltransferase" evidence="1">
    <location>
        <begin position="165"/>
        <end position="313"/>
    </location>
</feature>
<evidence type="ECO:0000313" key="3">
    <source>
        <dbReference type="Proteomes" id="UP000478571"/>
    </source>
</evidence>
<protein>
    <submittedName>
        <fullName evidence="2">GNAT family N-acetyltransferase</fullName>
    </submittedName>
</protein>
<dbReference type="Pfam" id="PF13480">
    <property type="entry name" value="Acetyltransf_6"/>
    <property type="match status" value="1"/>
</dbReference>
<gene>
    <name evidence="2" type="ORF">GTG28_16090</name>
</gene>
<dbReference type="PROSITE" id="PS51186">
    <property type="entry name" value="GNAT"/>
    <property type="match status" value="1"/>
</dbReference>
<dbReference type="InterPro" id="IPR038740">
    <property type="entry name" value="BioF2-like_GNAT_dom"/>
</dbReference>
<evidence type="ECO:0000259" key="1">
    <source>
        <dbReference type="PROSITE" id="PS51186"/>
    </source>
</evidence>
<comment type="caution">
    <text evidence="2">The sequence shown here is derived from an EMBL/GenBank/DDBJ whole genome shotgun (WGS) entry which is preliminary data.</text>
</comment>
<dbReference type="RefSeq" id="WP_160931655.1">
    <property type="nucleotide sequence ID" value="NZ_WWEU01000006.1"/>
</dbReference>
<dbReference type="InterPro" id="IPR016181">
    <property type="entry name" value="Acyl_CoA_acyltransferase"/>
</dbReference>
<keyword evidence="2" id="KW-0808">Transferase</keyword>
<sequence length="315" mass="36982">MVNNKQRYREFCESKNDIPIFSQHWWLDIVCENGYWDVALFEVGGKIVASMPYYLKKRWPFEIITMPRLTHTLGPYIRYPSKQKSFKRLSFEKSVYRNLISQIPKNDYFQQNFTTTVKNILPFFWSGYNSTITYTYIVNATSSEELENMLDPDIKRRRKKALAKGVVVSESCDVEQFYELNRETYTRHNKKIPYSLELVKRLYNACSERASVKLLIANYNDRFVAGGFFVFDSNKVYYLMGGVDTECKGIGGMDLILLEAISFAIKTGRKFDFEGTMVESIESYFRGFATIQTPMFQVRKIQSFALRLRDFVKND</sequence>
<dbReference type="InterPro" id="IPR000182">
    <property type="entry name" value="GNAT_dom"/>
</dbReference>
<dbReference type="PANTHER" id="PTHR36174">
    <property type="entry name" value="LIPID II:GLYCINE GLYCYLTRANSFERASE"/>
    <property type="match status" value="1"/>
</dbReference>
<dbReference type="InterPro" id="IPR050644">
    <property type="entry name" value="PG_Glycine_Bridge_Synth"/>
</dbReference>